<evidence type="ECO:0000256" key="6">
    <source>
        <dbReference type="RuleBase" id="RU000461"/>
    </source>
</evidence>
<evidence type="ECO:0008006" key="9">
    <source>
        <dbReference type="Google" id="ProtNLM"/>
    </source>
</evidence>
<name>A0A9W9EL09_9EURO</name>
<evidence type="ECO:0000256" key="3">
    <source>
        <dbReference type="ARBA" id="ARBA00023002"/>
    </source>
</evidence>
<feature type="binding site" description="axial binding residue" evidence="5">
    <location>
        <position position="419"/>
    </location>
    <ligand>
        <name>heme</name>
        <dbReference type="ChEBI" id="CHEBI:30413"/>
    </ligand>
    <ligandPart>
        <name>Fe</name>
        <dbReference type="ChEBI" id="CHEBI:18248"/>
    </ligandPart>
</feature>
<reference evidence="7" key="2">
    <citation type="journal article" date="2023" name="IMA Fungus">
        <title>Comparative genomic study of the Penicillium genus elucidates a diverse pangenome and 15 lateral gene transfer events.</title>
        <authorList>
            <person name="Petersen C."/>
            <person name="Sorensen T."/>
            <person name="Nielsen M.R."/>
            <person name="Sondergaard T.E."/>
            <person name="Sorensen J.L."/>
            <person name="Fitzpatrick D.A."/>
            <person name="Frisvad J.C."/>
            <person name="Nielsen K.L."/>
        </authorList>
    </citation>
    <scope>NUCLEOTIDE SEQUENCE</scope>
    <source>
        <strain evidence="7">IBT 30069</strain>
    </source>
</reference>
<dbReference type="GO" id="GO:0043386">
    <property type="term" value="P:mycotoxin biosynthetic process"/>
    <property type="evidence" value="ECO:0007669"/>
    <property type="project" value="UniProtKB-ARBA"/>
</dbReference>
<sequence>MPEERHWLWGHGLKLLREPQGDPSKEWLTKVKHDGLVRYLTFFNRERLIVYSPRALSDIYVANCYAFHKPSFLTNPMRVILGNGLLVSEGDDHKFQKKGLLSAFTRQRVDALYPVFCQRASETIQEMRMAMKQNEGVLDIANWASRYALDVIGSAGLGKDFGAIKDENNSLVKVYKKVFKVSKQQRIIFLLNTFLPWWLLSNLPLSHNRELSQASKAIRQVCQDVIHQRRAQYAHEGVWGSDLLSTAIQSGRFSDDNLIDQVMTFLAAGHETTESSLVWAIYLLAKHPELQQKLRAEIRENIPAIDSGTEVTNADLKRIPLLHAVCNETLRIFSPVRLTMREAACDTYLQDTAVPCGTKVMISSCATNIDETLWGPDASEFNPYRWLRKNEEGNWEFLHEGGAMSKYAMLTFSQGHRSCIGQRFARAEFACLIAGWIGRFSFQLEDEALMDVSKLKIGNGITAKPANGMRMRVGIVL</sequence>
<keyword evidence="6" id="KW-0503">Monooxygenase</keyword>
<evidence type="ECO:0000313" key="7">
    <source>
        <dbReference type="EMBL" id="KAJ5083645.1"/>
    </source>
</evidence>
<dbReference type="InterPro" id="IPR036396">
    <property type="entry name" value="Cyt_P450_sf"/>
</dbReference>
<dbReference type="SUPFAM" id="SSF48264">
    <property type="entry name" value="Cytochrome P450"/>
    <property type="match status" value="1"/>
</dbReference>
<reference evidence="7" key="1">
    <citation type="submission" date="2022-11" db="EMBL/GenBank/DDBJ databases">
        <authorList>
            <person name="Petersen C."/>
        </authorList>
    </citation>
    <scope>NUCLEOTIDE SEQUENCE</scope>
    <source>
        <strain evidence="7">IBT 30069</strain>
    </source>
</reference>
<dbReference type="InterPro" id="IPR001128">
    <property type="entry name" value="Cyt_P450"/>
</dbReference>
<keyword evidence="3 6" id="KW-0560">Oxidoreductase</keyword>
<organism evidence="7 8">
    <name type="scientific">Penicillium angulare</name>
    <dbReference type="NCBI Taxonomy" id="116970"/>
    <lineage>
        <taxon>Eukaryota</taxon>
        <taxon>Fungi</taxon>
        <taxon>Dikarya</taxon>
        <taxon>Ascomycota</taxon>
        <taxon>Pezizomycotina</taxon>
        <taxon>Eurotiomycetes</taxon>
        <taxon>Eurotiomycetidae</taxon>
        <taxon>Eurotiales</taxon>
        <taxon>Aspergillaceae</taxon>
        <taxon>Penicillium</taxon>
    </lineage>
</organism>
<keyword evidence="4 5" id="KW-0408">Iron</keyword>
<gene>
    <name evidence="7" type="ORF">N7456_013072</name>
</gene>
<evidence type="ECO:0000256" key="4">
    <source>
        <dbReference type="ARBA" id="ARBA00023004"/>
    </source>
</evidence>
<dbReference type="OrthoDB" id="1470350at2759"/>
<keyword evidence="2 5" id="KW-0479">Metal-binding</keyword>
<dbReference type="PROSITE" id="PS00086">
    <property type="entry name" value="CYTOCHROME_P450"/>
    <property type="match status" value="1"/>
</dbReference>
<dbReference type="InterPro" id="IPR017972">
    <property type="entry name" value="Cyt_P450_CS"/>
</dbReference>
<dbReference type="PRINTS" id="PR00385">
    <property type="entry name" value="P450"/>
</dbReference>
<evidence type="ECO:0000313" key="8">
    <source>
        <dbReference type="Proteomes" id="UP001149165"/>
    </source>
</evidence>
<dbReference type="Pfam" id="PF00067">
    <property type="entry name" value="p450"/>
    <property type="match status" value="1"/>
</dbReference>
<dbReference type="EMBL" id="JAPQKH010000008">
    <property type="protein sequence ID" value="KAJ5083645.1"/>
    <property type="molecule type" value="Genomic_DNA"/>
</dbReference>
<dbReference type="InterPro" id="IPR002401">
    <property type="entry name" value="Cyt_P450_E_grp-I"/>
</dbReference>
<dbReference type="GO" id="GO:0016705">
    <property type="term" value="F:oxidoreductase activity, acting on paired donors, with incorporation or reduction of molecular oxygen"/>
    <property type="evidence" value="ECO:0007669"/>
    <property type="project" value="InterPro"/>
</dbReference>
<dbReference type="GO" id="GO:0005506">
    <property type="term" value="F:iron ion binding"/>
    <property type="evidence" value="ECO:0007669"/>
    <property type="project" value="InterPro"/>
</dbReference>
<comment type="caution">
    <text evidence="7">The sequence shown here is derived from an EMBL/GenBank/DDBJ whole genome shotgun (WGS) entry which is preliminary data.</text>
</comment>
<protein>
    <recommendedName>
        <fullName evidence="9">Cytochrome P450</fullName>
    </recommendedName>
</protein>
<dbReference type="PANTHER" id="PTHR24305:SF227">
    <property type="entry name" value="P450, PUTATIVE (EUROFUNG)-RELATED"/>
    <property type="match status" value="1"/>
</dbReference>
<proteinExistence type="inferred from homology"/>
<accession>A0A9W9EL09</accession>
<comment type="cofactor">
    <cofactor evidence="1 5">
        <name>heme</name>
        <dbReference type="ChEBI" id="CHEBI:30413"/>
    </cofactor>
</comment>
<dbReference type="AlphaFoldDB" id="A0A9W9EL09"/>
<evidence type="ECO:0000256" key="2">
    <source>
        <dbReference type="ARBA" id="ARBA00022723"/>
    </source>
</evidence>
<evidence type="ECO:0000256" key="1">
    <source>
        <dbReference type="ARBA" id="ARBA00001971"/>
    </source>
</evidence>
<evidence type="ECO:0000256" key="5">
    <source>
        <dbReference type="PIRSR" id="PIRSR602401-1"/>
    </source>
</evidence>
<keyword evidence="5 6" id="KW-0349">Heme</keyword>
<dbReference type="Proteomes" id="UP001149165">
    <property type="component" value="Unassembled WGS sequence"/>
</dbReference>
<keyword evidence="8" id="KW-1185">Reference proteome</keyword>
<dbReference type="GO" id="GO:0004497">
    <property type="term" value="F:monooxygenase activity"/>
    <property type="evidence" value="ECO:0007669"/>
    <property type="project" value="UniProtKB-KW"/>
</dbReference>
<comment type="similarity">
    <text evidence="6">Belongs to the cytochrome P450 family.</text>
</comment>
<dbReference type="GO" id="GO:0020037">
    <property type="term" value="F:heme binding"/>
    <property type="evidence" value="ECO:0007669"/>
    <property type="project" value="InterPro"/>
</dbReference>
<dbReference type="PANTHER" id="PTHR24305">
    <property type="entry name" value="CYTOCHROME P450"/>
    <property type="match status" value="1"/>
</dbReference>
<dbReference type="InterPro" id="IPR050121">
    <property type="entry name" value="Cytochrome_P450_monoxygenase"/>
</dbReference>
<dbReference type="PRINTS" id="PR00463">
    <property type="entry name" value="EP450I"/>
</dbReference>
<dbReference type="CDD" id="cd11069">
    <property type="entry name" value="CYP_FUM15-like"/>
    <property type="match status" value="1"/>
</dbReference>
<dbReference type="Gene3D" id="1.10.630.10">
    <property type="entry name" value="Cytochrome P450"/>
    <property type="match status" value="1"/>
</dbReference>